<evidence type="ECO:0000259" key="2">
    <source>
        <dbReference type="Pfam" id="PF19026"/>
    </source>
</evidence>
<reference evidence="3 4" key="1">
    <citation type="submission" date="2020-08" db="EMBL/GenBank/DDBJ databases">
        <authorList>
            <person name="Newling K."/>
            <person name="Davey J."/>
            <person name="Forrester S."/>
        </authorList>
    </citation>
    <scope>NUCLEOTIDE SEQUENCE [LARGE SCALE GENOMIC DNA]</scope>
    <source>
        <strain evidence="4">Crithidia deanei Carvalho (ATCC PRA-265)</strain>
    </source>
</reference>
<gene>
    <name evidence="3" type="ORF">ADEAN_000678900</name>
</gene>
<name>A0A7G2CK62_9TRYP</name>
<organism evidence="3 4">
    <name type="scientific">Angomonas deanei</name>
    <dbReference type="NCBI Taxonomy" id="59799"/>
    <lineage>
        <taxon>Eukaryota</taxon>
        <taxon>Discoba</taxon>
        <taxon>Euglenozoa</taxon>
        <taxon>Kinetoplastea</taxon>
        <taxon>Metakinetoplastina</taxon>
        <taxon>Trypanosomatida</taxon>
        <taxon>Trypanosomatidae</taxon>
        <taxon>Strigomonadinae</taxon>
        <taxon>Angomonas</taxon>
    </lineage>
</organism>
<feature type="domain" description="Nascent polypeptide-associated complex subunit alpha-like UBA" evidence="2">
    <location>
        <begin position="27"/>
        <end position="64"/>
    </location>
</feature>
<proteinExistence type="predicted"/>
<dbReference type="Proteomes" id="UP000515908">
    <property type="component" value="Chromosome 13"/>
</dbReference>
<protein>
    <recommendedName>
        <fullName evidence="2">Nascent polypeptide-associated complex subunit alpha-like UBA domain-containing protein</fullName>
    </recommendedName>
</protein>
<dbReference type="VEuPathDB" id="TriTrypDB:ADEAN_000678900"/>
<dbReference type="InterPro" id="IPR044034">
    <property type="entry name" value="NAC-like_UBA"/>
</dbReference>
<feature type="coiled-coil region" evidence="1">
    <location>
        <begin position="1"/>
        <end position="29"/>
    </location>
</feature>
<evidence type="ECO:0000313" key="3">
    <source>
        <dbReference type="EMBL" id="CAD2219284.1"/>
    </source>
</evidence>
<evidence type="ECO:0000313" key="4">
    <source>
        <dbReference type="Proteomes" id="UP000515908"/>
    </source>
</evidence>
<keyword evidence="4" id="KW-1185">Reference proteome</keyword>
<sequence length="72" mass="8075">MTQLRSELAKQKEEEKKQLEVILSREVSEADVKVVAEALDVEEAAAKRLLQEHKGDVTAVLREAVHLPQKKG</sequence>
<dbReference type="EMBL" id="LR877157">
    <property type="protein sequence ID" value="CAD2219284.1"/>
    <property type="molecule type" value="Genomic_DNA"/>
</dbReference>
<keyword evidence="1" id="KW-0175">Coiled coil</keyword>
<evidence type="ECO:0000256" key="1">
    <source>
        <dbReference type="SAM" id="Coils"/>
    </source>
</evidence>
<accession>A0A7G2CK62</accession>
<dbReference type="Gene3D" id="1.10.8.10">
    <property type="entry name" value="DNA helicase RuvA subunit, C-terminal domain"/>
    <property type="match status" value="1"/>
</dbReference>
<dbReference type="Pfam" id="PF19026">
    <property type="entry name" value="UBA_HYPK"/>
    <property type="match status" value="1"/>
</dbReference>
<dbReference type="AlphaFoldDB" id="A0A7G2CK62"/>